<evidence type="ECO:0000256" key="1">
    <source>
        <dbReference type="SAM" id="Phobius"/>
    </source>
</evidence>
<dbReference type="AlphaFoldDB" id="A0A510JH09"/>
<sequence>MYLENLREKIFKKDLGIGETFSAALDLFKIILKENKLLAFLQFILIFIPIIGFYLGYFWIVMLALSGYVQLIPVFILLGFGLMLAFTIVNNYFIAYFLRKIALKVEGRADKFSTEGIFIKSLVIFGIGAGLRIILFVLEKFPFIGTFLAFLANVAIIIVFIWALLYFYGVYYIRNFTLSESLDYSLKLSKGNRLKIIIPGIILVVAVVIASIVVILPLSGIIRNDSFVMLGVLLIVTVFSIVLCLFLLYSQALQIVVYLNVENNYLENEEKDSKYNFKNKEEVSYENNQNLNNFLDKDDEK</sequence>
<reference evidence="2 3" key="1">
    <citation type="submission" date="2019-07" db="EMBL/GenBank/DDBJ databases">
        <title>Complete Genome Sequence of Leptotrichia hofstadii Strain JCM16775.</title>
        <authorList>
            <person name="Watanabe S."/>
            <person name="Cui L."/>
        </authorList>
    </citation>
    <scope>NUCLEOTIDE SEQUENCE [LARGE SCALE GENOMIC DNA]</scope>
    <source>
        <strain evidence="2 3">JCM16775</strain>
    </source>
</reference>
<feature type="transmembrane region" description="Helical" evidence="1">
    <location>
        <begin position="37"/>
        <end position="60"/>
    </location>
</feature>
<feature type="transmembrane region" description="Helical" evidence="1">
    <location>
        <begin position="117"/>
        <end position="138"/>
    </location>
</feature>
<dbReference type="Proteomes" id="UP000321892">
    <property type="component" value="Chromosome"/>
</dbReference>
<feature type="transmembrane region" description="Helical" evidence="1">
    <location>
        <begin position="194"/>
        <end position="215"/>
    </location>
</feature>
<feature type="transmembrane region" description="Helical" evidence="1">
    <location>
        <begin position="227"/>
        <end position="249"/>
    </location>
</feature>
<name>A0A510JH09_9FUSO</name>
<proteinExistence type="predicted"/>
<evidence type="ECO:0000313" key="3">
    <source>
        <dbReference type="Proteomes" id="UP000321892"/>
    </source>
</evidence>
<keyword evidence="3" id="KW-1185">Reference proteome</keyword>
<evidence type="ECO:0000313" key="2">
    <source>
        <dbReference type="EMBL" id="BBM38570.1"/>
    </source>
</evidence>
<feature type="transmembrane region" description="Helical" evidence="1">
    <location>
        <begin position="144"/>
        <end position="173"/>
    </location>
</feature>
<keyword evidence="1" id="KW-0812">Transmembrane</keyword>
<keyword evidence="1" id="KW-0472">Membrane</keyword>
<accession>A0A510JH09</accession>
<dbReference type="RefSeq" id="WP_026746329.1">
    <property type="nucleotide sequence ID" value="NZ_AP019823.1"/>
</dbReference>
<organism evidence="2 3">
    <name type="scientific">Leptotrichia hofstadii</name>
    <dbReference type="NCBI Taxonomy" id="157688"/>
    <lineage>
        <taxon>Bacteria</taxon>
        <taxon>Fusobacteriati</taxon>
        <taxon>Fusobacteriota</taxon>
        <taxon>Fusobacteriia</taxon>
        <taxon>Fusobacteriales</taxon>
        <taxon>Leptotrichiaceae</taxon>
        <taxon>Leptotrichia</taxon>
    </lineage>
</organism>
<keyword evidence="1" id="KW-1133">Transmembrane helix</keyword>
<feature type="transmembrane region" description="Helical" evidence="1">
    <location>
        <begin position="72"/>
        <end position="97"/>
    </location>
</feature>
<gene>
    <name evidence="2" type="ORF">JCM16775_1279</name>
</gene>
<dbReference type="EMBL" id="AP019823">
    <property type="protein sequence ID" value="BBM38570.1"/>
    <property type="molecule type" value="Genomic_DNA"/>
</dbReference>
<dbReference type="OrthoDB" id="82482at2"/>
<protein>
    <recommendedName>
        <fullName evidence="4">Glycerophosphoryl diester phosphodiesterase membrane domain-containing protein</fullName>
    </recommendedName>
</protein>
<evidence type="ECO:0008006" key="4">
    <source>
        <dbReference type="Google" id="ProtNLM"/>
    </source>
</evidence>
<dbReference type="KEGG" id="lhf:JCM16775_1279"/>